<gene>
    <name evidence="2" type="ORF">CFP56_032933</name>
</gene>
<dbReference type="Proteomes" id="UP000237347">
    <property type="component" value="Unassembled WGS sequence"/>
</dbReference>
<keyword evidence="1" id="KW-0812">Transmembrane</keyword>
<protein>
    <submittedName>
        <fullName evidence="2">Upf0481 protein</fullName>
    </submittedName>
</protein>
<keyword evidence="3" id="KW-1185">Reference proteome</keyword>
<sequence>MALEQFLDEENQCITEYFIFLDFLINTTEDVYLLCNNGIVVNYLGDNEAAKHVVNNLNINISCPNINANYSGICKDLNAFYEKRCHKYMATLWHDYLNTPWRIASTIAAFVLLVLTFIQTYPIFVFVKRVI</sequence>
<comment type="caution">
    <text evidence="2">The sequence shown here is derived from an EMBL/GenBank/DDBJ whole genome shotgun (WGS) entry which is preliminary data.</text>
</comment>
<evidence type="ECO:0000313" key="3">
    <source>
        <dbReference type="Proteomes" id="UP000237347"/>
    </source>
</evidence>
<dbReference type="EMBL" id="PKMF04000568">
    <property type="protein sequence ID" value="KAK7825651.1"/>
    <property type="molecule type" value="Genomic_DNA"/>
</dbReference>
<dbReference type="AlphaFoldDB" id="A0AAW0JHU3"/>
<name>A0AAW0JHU3_QUESU</name>
<dbReference type="Pfam" id="PF03140">
    <property type="entry name" value="DUF247"/>
    <property type="match status" value="1"/>
</dbReference>
<organism evidence="2 3">
    <name type="scientific">Quercus suber</name>
    <name type="common">Cork oak</name>
    <dbReference type="NCBI Taxonomy" id="58331"/>
    <lineage>
        <taxon>Eukaryota</taxon>
        <taxon>Viridiplantae</taxon>
        <taxon>Streptophyta</taxon>
        <taxon>Embryophyta</taxon>
        <taxon>Tracheophyta</taxon>
        <taxon>Spermatophyta</taxon>
        <taxon>Magnoliopsida</taxon>
        <taxon>eudicotyledons</taxon>
        <taxon>Gunneridae</taxon>
        <taxon>Pentapetalae</taxon>
        <taxon>rosids</taxon>
        <taxon>fabids</taxon>
        <taxon>Fagales</taxon>
        <taxon>Fagaceae</taxon>
        <taxon>Quercus</taxon>
    </lineage>
</organism>
<feature type="transmembrane region" description="Helical" evidence="1">
    <location>
        <begin position="103"/>
        <end position="127"/>
    </location>
</feature>
<proteinExistence type="predicted"/>
<evidence type="ECO:0000313" key="2">
    <source>
        <dbReference type="EMBL" id="KAK7825651.1"/>
    </source>
</evidence>
<dbReference type="InterPro" id="IPR004158">
    <property type="entry name" value="DUF247_pln"/>
</dbReference>
<reference evidence="2 3" key="1">
    <citation type="journal article" date="2018" name="Sci. Data">
        <title>The draft genome sequence of cork oak.</title>
        <authorList>
            <person name="Ramos A.M."/>
            <person name="Usie A."/>
            <person name="Barbosa P."/>
            <person name="Barros P.M."/>
            <person name="Capote T."/>
            <person name="Chaves I."/>
            <person name="Simoes F."/>
            <person name="Abreu I."/>
            <person name="Carrasquinho I."/>
            <person name="Faro C."/>
            <person name="Guimaraes J.B."/>
            <person name="Mendonca D."/>
            <person name="Nobrega F."/>
            <person name="Rodrigues L."/>
            <person name="Saibo N.J.M."/>
            <person name="Varela M.C."/>
            <person name="Egas C."/>
            <person name="Matos J."/>
            <person name="Miguel C.M."/>
            <person name="Oliveira M.M."/>
            <person name="Ricardo C.P."/>
            <person name="Goncalves S."/>
        </authorList>
    </citation>
    <scope>NUCLEOTIDE SEQUENCE [LARGE SCALE GENOMIC DNA]</scope>
    <source>
        <strain evidence="3">cv. HL8</strain>
    </source>
</reference>
<accession>A0AAW0JHU3</accession>
<evidence type="ECO:0000256" key="1">
    <source>
        <dbReference type="SAM" id="Phobius"/>
    </source>
</evidence>
<dbReference type="PANTHER" id="PTHR31170:SF23">
    <property type="match status" value="1"/>
</dbReference>
<keyword evidence="1" id="KW-1133">Transmembrane helix</keyword>
<keyword evidence="1" id="KW-0472">Membrane</keyword>
<dbReference type="PANTHER" id="PTHR31170">
    <property type="entry name" value="BNAC04G53230D PROTEIN"/>
    <property type="match status" value="1"/>
</dbReference>